<accession>A0A2A2SKN5</accession>
<sequence>MTGDPVQRRLRDALYSEAMLLADEARGYFDEVGRRETAALDPLARVLFSCESLKVTTRIMHVVAWLLTQRAVDAGEIAPVTARLPAHRLGDAPESDGADALPERARALIEASVDLHRRVQRLDQAFSEAVDSPARAMQERLSRALGA</sequence>
<dbReference type="AlphaFoldDB" id="A0A2A2SKN5"/>
<dbReference type="InterPro" id="IPR010848">
    <property type="entry name" value="DUF1465"/>
</dbReference>
<dbReference type="Pfam" id="PF07323">
    <property type="entry name" value="DUF1465"/>
    <property type="match status" value="1"/>
</dbReference>
<organism evidence="1 2">
    <name type="scientific">Sphingomonas lenta</name>
    <dbReference type="NCBI Taxonomy" id="1141887"/>
    <lineage>
        <taxon>Bacteria</taxon>
        <taxon>Pseudomonadati</taxon>
        <taxon>Pseudomonadota</taxon>
        <taxon>Alphaproteobacteria</taxon>
        <taxon>Sphingomonadales</taxon>
        <taxon>Sphingomonadaceae</taxon>
        <taxon>Sphingomonas</taxon>
    </lineage>
</organism>
<dbReference type="Proteomes" id="UP000218151">
    <property type="component" value="Unassembled WGS sequence"/>
</dbReference>
<dbReference type="Gene3D" id="1.10.8.930">
    <property type="entry name" value="Protein of unknown function DUF1465"/>
    <property type="match status" value="1"/>
</dbReference>
<proteinExistence type="predicted"/>
<name>A0A2A2SKN5_9SPHN</name>
<gene>
    <name evidence="1" type="ORF">CKY28_01895</name>
</gene>
<keyword evidence="2" id="KW-1185">Reference proteome</keyword>
<evidence type="ECO:0008006" key="3">
    <source>
        <dbReference type="Google" id="ProtNLM"/>
    </source>
</evidence>
<dbReference type="EMBL" id="NSLI01000001">
    <property type="protein sequence ID" value="PAX09789.1"/>
    <property type="molecule type" value="Genomic_DNA"/>
</dbReference>
<evidence type="ECO:0000313" key="2">
    <source>
        <dbReference type="Proteomes" id="UP000218151"/>
    </source>
</evidence>
<dbReference type="OrthoDB" id="9799531at2"/>
<dbReference type="RefSeq" id="WP_095996631.1">
    <property type="nucleotide sequence ID" value="NZ_NSLI01000001.1"/>
</dbReference>
<dbReference type="InterPro" id="IPR038301">
    <property type="entry name" value="AraC-like_sf"/>
</dbReference>
<protein>
    <recommendedName>
        <fullName evidence="3">Regulator of CtrA degradation rcdA</fullName>
    </recommendedName>
</protein>
<reference evidence="2" key="1">
    <citation type="submission" date="2017-09" db="EMBL/GenBank/DDBJ databases">
        <authorList>
            <person name="Feng G."/>
            <person name="Zhu H."/>
        </authorList>
    </citation>
    <scope>NUCLEOTIDE SEQUENCE [LARGE SCALE GENOMIC DNA]</scope>
    <source>
        <strain evidence="2">1PNM-20</strain>
    </source>
</reference>
<evidence type="ECO:0000313" key="1">
    <source>
        <dbReference type="EMBL" id="PAX09789.1"/>
    </source>
</evidence>
<comment type="caution">
    <text evidence="1">The sequence shown here is derived from an EMBL/GenBank/DDBJ whole genome shotgun (WGS) entry which is preliminary data.</text>
</comment>